<gene>
    <name evidence="8" type="ORF">WJX74_006651</name>
</gene>
<evidence type="ECO:0000256" key="5">
    <source>
        <dbReference type="ARBA" id="ARBA00023180"/>
    </source>
</evidence>
<accession>A0AAW1RER8</accession>
<evidence type="ECO:0000313" key="8">
    <source>
        <dbReference type="EMBL" id="KAK9831707.1"/>
    </source>
</evidence>
<feature type="compositionally biased region" description="Polar residues" evidence="6">
    <location>
        <begin position="203"/>
        <end position="245"/>
    </location>
</feature>
<feature type="chain" id="PRO_5043407793" evidence="7">
    <location>
        <begin position="26"/>
        <end position="714"/>
    </location>
</feature>
<sequence length="714" mass="78563">MRRFNVSSRLWFLAFLVLVSLTAWANHRQVQVTSKDAPPWTTGRRALQQGTPLQQDVPKVALMFLTRGPMPLEPVWREFMEASAMIEPINPAAIQARKPHVSRARSSRTLHAVEGNPAAAWSRSEQPIAETQNPAAVGINSMKPGPAIMTGTGSLHPASQSLLAHTASLSGQQHHEFNHTQLLHAGHTDAADIARATAAVSKPDQQAVSSTSRSWSQGQAPASQQDTSSNKRIPHQQSSPGNANGMQRADVSDMPLTLSTNASVQHPAGKQSLVIGDTVSRAGAARSLAQQSSTDSATEDVIKENAAAGASNPVGLTMAADGSDKKPLLGSRRSRPRRPLSLAGLWRSLWGAKHTPHGSYPSQQGSSAEWSWTARAQRDIIAMQHMFSVYVHCPPDFFYAPGNLFAGYEVPGRVPVTWGQWSVVEGERILLRTALRTLANQRFVLLSETCLPLGPPHVMYLQYLSEPLARINACKQDTVEDAYRRGLDRWQPAMKTAQLDRKHWRKSAQWFSLSRRHAAAVAADFHAAPLFEEHCYSYLPGRDLPIPAKVQALLEQNITVERRTCVADEHYVPTLMAMHGLDDETDCLGMMTHTSWVWPAWSPNTYANWQISHTILQPLRKGWFTEEQCDWALAARVASTHFQLRASGAALASLPHWQLKTSTFKPSQVQPYAPMHAGCSLVARKFDLGALDAVMRLAANCEAGFGWSSFCYQP</sequence>
<dbReference type="PANTHER" id="PTHR31042:SF150">
    <property type="entry name" value="OS06G0661900 PROTEIN"/>
    <property type="match status" value="1"/>
</dbReference>
<feature type="region of interest" description="Disordered" evidence="6">
    <location>
        <begin position="198"/>
        <end position="249"/>
    </location>
</feature>
<evidence type="ECO:0000313" key="9">
    <source>
        <dbReference type="Proteomes" id="UP001438707"/>
    </source>
</evidence>
<dbReference type="GO" id="GO:0016757">
    <property type="term" value="F:glycosyltransferase activity"/>
    <property type="evidence" value="ECO:0007669"/>
    <property type="project" value="UniProtKB-KW"/>
</dbReference>
<protein>
    <submittedName>
        <fullName evidence="8">Uncharacterized protein</fullName>
    </submittedName>
</protein>
<keyword evidence="3" id="KW-0808">Transferase</keyword>
<keyword evidence="2" id="KW-0328">Glycosyltransferase</keyword>
<dbReference type="Pfam" id="PF02485">
    <property type="entry name" value="Branch"/>
    <property type="match status" value="1"/>
</dbReference>
<proteinExistence type="predicted"/>
<evidence type="ECO:0000256" key="3">
    <source>
        <dbReference type="ARBA" id="ARBA00022679"/>
    </source>
</evidence>
<dbReference type="InterPro" id="IPR003406">
    <property type="entry name" value="Glyco_trans_14"/>
</dbReference>
<evidence type="ECO:0000256" key="1">
    <source>
        <dbReference type="ARBA" id="ARBA00004606"/>
    </source>
</evidence>
<organism evidence="8 9">
    <name type="scientific">Apatococcus lobatus</name>
    <dbReference type="NCBI Taxonomy" id="904363"/>
    <lineage>
        <taxon>Eukaryota</taxon>
        <taxon>Viridiplantae</taxon>
        <taxon>Chlorophyta</taxon>
        <taxon>core chlorophytes</taxon>
        <taxon>Trebouxiophyceae</taxon>
        <taxon>Chlorellales</taxon>
        <taxon>Chlorellaceae</taxon>
        <taxon>Apatococcus</taxon>
    </lineage>
</organism>
<reference evidence="8 9" key="1">
    <citation type="journal article" date="2024" name="Nat. Commun.">
        <title>Phylogenomics reveals the evolutionary origins of lichenization in chlorophyte algae.</title>
        <authorList>
            <person name="Puginier C."/>
            <person name="Libourel C."/>
            <person name="Otte J."/>
            <person name="Skaloud P."/>
            <person name="Haon M."/>
            <person name="Grisel S."/>
            <person name="Petersen M."/>
            <person name="Berrin J.G."/>
            <person name="Delaux P.M."/>
            <person name="Dal Grande F."/>
            <person name="Keller J."/>
        </authorList>
    </citation>
    <scope>NUCLEOTIDE SEQUENCE [LARGE SCALE GENOMIC DNA]</scope>
    <source>
        <strain evidence="8 9">SAG 2145</strain>
    </source>
</reference>
<evidence type="ECO:0000256" key="2">
    <source>
        <dbReference type="ARBA" id="ARBA00022676"/>
    </source>
</evidence>
<evidence type="ECO:0000256" key="4">
    <source>
        <dbReference type="ARBA" id="ARBA00023136"/>
    </source>
</evidence>
<feature type="region of interest" description="Disordered" evidence="6">
    <location>
        <begin position="305"/>
        <end position="336"/>
    </location>
</feature>
<keyword evidence="5" id="KW-0325">Glycoprotein</keyword>
<evidence type="ECO:0000256" key="6">
    <source>
        <dbReference type="SAM" id="MobiDB-lite"/>
    </source>
</evidence>
<dbReference type="GO" id="GO:0016020">
    <property type="term" value="C:membrane"/>
    <property type="evidence" value="ECO:0007669"/>
    <property type="project" value="UniProtKB-SubCell"/>
</dbReference>
<comment type="subcellular location">
    <subcellularLocation>
        <location evidence="1">Membrane</location>
        <topology evidence="1">Single-pass type II membrane protein</topology>
    </subcellularLocation>
</comment>
<dbReference type="Proteomes" id="UP001438707">
    <property type="component" value="Unassembled WGS sequence"/>
</dbReference>
<dbReference type="InterPro" id="IPR044174">
    <property type="entry name" value="BC10-like"/>
</dbReference>
<dbReference type="AlphaFoldDB" id="A0AAW1RER8"/>
<keyword evidence="4" id="KW-0472">Membrane</keyword>
<evidence type="ECO:0000256" key="7">
    <source>
        <dbReference type="SAM" id="SignalP"/>
    </source>
</evidence>
<name>A0AAW1RER8_9CHLO</name>
<keyword evidence="9" id="KW-1185">Reference proteome</keyword>
<dbReference type="PANTHER" id="PTHR31042">
    <property type="entry name" value="CORE-2/I-BRANCHING BETA-1,6-N-ACETYLGLUCOSAMINYLTRANSFERASE FAMILY PROTEIN-RELATED"/>
    <property type="match status" value="1"/>
</dbReference>
<comment type="caution">
    <text evidence="8">The sequence shown here is derived from an EMBL/GenBank/DDBJ whole genome shotgun (WGS) entry which is preliminary data.</text>
</comment>
<dbReference type="EMBL" id="JALJOS010000013">
    <property type="protein sequence ID" value="KAK9831707.1"/>
    <property type="molecule type" value="Genomic_DNA"/>
</dbReference>
<keyword evidence="7" id="KW-0732">Signal</keyword>
<feature type="signal peptide" evidence="7">
    <location>
        <begin position="1"/>
        <end position="25"/>
    </location>
</feature>